<evidence type="ECO:0000313" key="2">
    <source>
        <dbReference type="Proteomes" id="UP001386955"/>
    </source>
</evidence>
<name>A0AAN9SVG4_PSOTE</name>
<dbReference type="EMBL" id="JAYMYS010000002">
    <property type="protein sequence ID" value="KAK7406292.1"/>
    <property type="molecule type" value="Genomic_DNA"/>
</dbReference>
<dbReference type="AlphaFoldDB" id="A0AAN9SVG4"/>
<protein>
    <submittedName>
        <fullName evidence="1">Uncharacterized protein</fullName>
    </submittedName>
</protein>
<comment type="caution">
    <text evidence="1">The sequence shown here is derived from an EMBL/GenBank/DDBJ whole genome shotgun (WGS) entry which is preliminary data.</text>
</comment>
<reference evidence="1 2" key="1">
    <citation type="submission" date="2024-01" db="EMBL/GenBank/DDBJ databases">
        <title>The genomes of 5 underutilized Papilionoideae crops provide insights into root nodulation and disease resistanc.</title>
        <authorList>
            <person name="Jiang F."/>
        </authorList>
    </citation>
    <scope>NUCLEOTIDE SEQUENCE [LARGE SCALE GENOMIC DNA]</scope>
    <source>
        <strain evidence="1">DUOXIRENSHENG_FW03</strain>
        <tissue evidence="1">Leaves</tissue>
    </source>
</reference>
<gene>
    <name evidence="1" type="ORF">VNO78_07915</name>
</gene>
<sequence length="122" mass="13482">MIGIEMGKVRVEVAERDGMSGQSSHVPWSSGTRTCWCAKGQGDTREFVREGGPTCGGCSTCHAIRHVGPRELGQVFVPHCAAPFPRELDSSMSPPSHRSSICFFFVKAHTFHKPLHQVFLHY</sequence>
<keyword evidence="2" id="KW-1185">Reference proteome</keyword>
<proteinExistence type="predicted"/>
<organism evidence="1 2">
    <name type="scientific">Psophocarpus tetragonolobus</name>
    <name type="common">Winged bean</name>
    <name type="synonym">Dolichos tetragonolobus</name>
    <dbReference type="NCBI Taxonomy" id="3891"/>
    <lineage>
        <taxon>Eukaryota</taxon>
        <taxon>Viridiplantae</taxon>
        <taxon>Streptophyta</taxon>
        <taxon>Embryophyta</taxon>
        <taxon>Tracheophyta</taxon>
        <taxon>Spermatophyta</taxon>
        <taxon>Magnoliopsida</taxon>
        <taxon>eudicotyledons</taxon>
        <taxon>Gunneridae</taxon>
        <taxon>Pentapetalae</taxon>
        <taxon>rosids</taxon>
        <taxon>fabids</taxon>
        <taxon>Fabales</taxon>
        <taxon>Fabaceae</taxon>
        <taxon>Papilionoideae</taxon>
        <taxon>50 kb inversion clade</taxon>
        <taxon>NPAAA clade</taxon>
        <taxon>indigoferoid/millettioid clade</taxon>
        <taxon>Phaseoleae</taxon>
        <taxon>Psophocarpus</taxon>
    </lineage>
</organism>
<evidence type="ECO:0000313" key="1">
    <source>
        <dbReference type="EMBL" id="KAK7406292.1"/>
    </source>
</evidence>
<dbReference type="Proteomes" id="UP001386955">
    <property type="component" value="Unassembled WGS sequence"/>
</dbReference>
<accession>A0AAN9SVG4</accession>